<comment type="caution">
    <text evidence="1">The sequence shown here is derived from an EMBL/GenBank/DDBJ whole genome shotgun (WGS) entry which is preliminary data.</text>
</comment>
<evidence type="ECO:0000313" key="2">
    <source>
        <dbReference type="Proteomes" id="UP000317650"/>
    </source>
</evidence>
<sequence>MDESAREKIGSTGGVIKLLLSIFFEPGFTEAENSLRDEAGEALAMLTLESKKKLRSDREGDGGSG</sequence>
<proteinExistence type="predicted"/>
<accession>A0A4S8IJ70</accession>
<dbReference type="EMBL" id="PYDT01000010">
    <property type="protein sequence ID" value="THU47462.1"/>
    <property type="molecule type" value="Genomic_DNA"/>
</dbReference>
<organism evidence="1 2">
    <name type="scientific">Musa balbisiana</name>
    <name type="common">Banana</name>
    <dbReference type="NCBI Taxonomy" id="52838"/>
    <lineage>
        <taxon>Eukaryota</taxon>
        <taxon>Viridiplantae</taxon>
        <taxon>Streptophyta</taxon>
        <taxon>Embryophyta</taxon>
        <taxon>Tracheophyta</taxon>
        <taxon>Spermatophyta</taxon>
        <taxon>Magnoliopsida</taxon>
        <taxon>Liliopsida</taxon>
        <taxon>Zingiberales</taxon>
        <taxon>Musaceae</taxon>
        <taxon>Musa</taxon>
    </lineage>
</organism>
<protein>
    <submittedName>
        <fullName evidence="1">Uncharacterized protein</fullName>
    </submittedName>
</protein>
<gene>
    <name evidence="1" type="ORF">C4D60_Mb09t15790</name>
</gene>
<name>A0A4S8IJ70_MUSBA</name>
<dbReference type="AlphaFoldDB" id="A0A4S8IJ70"/>
<dbReference type="STRING" id="52838.A0A4S8IJ70"/>
<evidence type="ECO:0000313" key="1">
    <source>
        <dbReference type="EMBL" id="THU47462.1"/>
    </source>
</evidence>
<reference evidence="1 2" key="1">
    <citation type="journal article" date="2019" name="Nat. Plants">
        <title>Genome sequencing of Musa balbisiana reveals subgenome evolution and function divergence in polyploid bananas.</title>
        <authorList>
            <person name="Yao X."/>
        </authorList>
    </citation>
    <scope>NUCLEOTIDE SEQUENCE [LARGE SCALE GENOMIC DNA]</scope>
    <source>
        <strain evidence="2">cv. DH-PKW</strain>
        <tissue evidence="1">Leaves</tissue>
    </source>
</reference>
<dbReference type="Proteomes" id="UP000317650">
    <property type="component" value="Chromosome 9"/>
</dbReference>
<keyword evidence="2" id="KW-1185">Reference proteome</keyword>